<dbReference type="Proteomes" id="UP001432322">
    <property type="component" value="Unassembled WGS sequence"/>
</dbReference>
<comment type="caution">
    <text evidence="1">The sequence shown here is derived from an EMBL/GenBank/DDBJ whole genome shotgun (WGS) entry which is preliminary data.</text>
</comment>
<organism evidence="1 2">
    <name type="scientific">Pristionchus fissidentatus</name>
    <dbReference type="NCBI Taxonomy" id="1538716"/>
    <lineage>
        <taxon>Eukaryota</taxon>
        <taxon>Metazoa</taxon>
        <taxon>Ecdysozoa</taxon>
        <taxon>Nematoda</taxon>
        <taxon>Chromadorea</taxon>
        <taxon>Rhabditida</taxon>
        <taxon>Rhabditina</taxon>
        <taxon>Diplogasteromorpha</taxon>
        <taxon>Diplogasteroidea</taxon>
        <taxon>Neodiplogasteridae</taxon>
        <taxon>Pristionchus</taxon>
    </lineage>
</organism>
<gene>
    <name evidence="1" type="ORF">PFISCL1PPCAC_4631</name>
</gene>
<evidence type="ECO:0008006" key="3">
    <source>
        <dbReference type="Google" id="ProtNLM"/>
    </source>
</evidence>
<evidence type="ECO:0000313" key="1">
    <source>
        <dbReference type="EMBL" id="GMT13334.1"/>
    </source>
</evidence>
<accession>A0AAV5V460</accession>
<dbReference type="EMBL" id="BTSY01000002">
    <property type="protein sequence ID" value="GMT13334.1"/>
    <property type="molecule type" value="Genomic_DNA"/>
</dbReference>
<evidence type="ECO:0000313" key="2">
    <source>
        <dbReference type="Proteomes" id="UP001432322"/>
    </source>
</evidence>
<keyword evidence="2" id="KW-1185">Reference proteome</keyword>
<dbReference type="AlphaFoldDB" id="A0AAV5V460"/>
<proteinExistence type="predicted"/>
<protein>
    <recommendedName>
        <fullName evidence="3">G protein-coupled receptor</fullName>
    </recommendedName>
</protein>
<name>A0AAV5V460_9BILA</name>
<feature type="non-terminal residue" evidence="1">
    <location>
        <position position="149"/>
    </location>
</feature>
<sequence length="149" mass="17123">MEGIREREWGGCTMENCGEKEMWEYGRLSSSLLFLFCRCRLLFGFVLNIHFLPPLLGLLSQLDFLHSPNAISEAGPVVFRIDLLPAIKALSWVFARRHVVSTVIIAFLSLRPVAELLIVHISDRGCLVILFPFFHRNLVLFPFMLPFNF</sequence>
<reference evidence="1" key="1">
    <citation type="submission" date="2023-10" db="EMBL/GenBank/DDBJ databases">
        <title>Genome assembly of Pristionchus species.</title>
        <authorList>
            <person name="Yoshida K."/>
            <person name="Sommer R.J."/>
        </authorList>
    </citation>
    <scope>NUCLEOTIDE SEQUENCE</scope>
    <source>
        <strain evidence="1">RS5133</strain>
    </source>
</reference>